<dbReference type="Gene3D" id="3.90.1200.10">
    <property type="match status" value="1"/>
</dbReference>
<dbReference type="PANTHER" id="PTHR39179">
    <property type="entry name" value="SPORE COAT PROTEIN I"/>
    <property type="match status" value="1"/>
</dbReference>
<protein>
    <submittedName>
        <fullName evidence="2">Spore coat protein, CotS family</fullName>
    </submittedName>
</protein>
<dbReference type="Pfam" id="PF01636">
    <property type="entry name" value="APH"/>
    <property type="match status" value="1"/>
</dbReference>
<dbReference type="SUPFAM" id="SSF56112">
    <property type="entry name" value="Protein kinase-like (PK-like)"/>
    <property type="match status" value="1"/>
</dbReference>
<evidence type="ECO:0000313" key="2">
    <source>
        <dbReference type="EMBL" id="SKA17635.1"/>
    </source>
</evidence>
<dbReference type="NCBIfam" id="TIGR02906">
    <property type="entry name" value="spore_CotS"/>
    <property type="match status" value="1"/>
</dbReference>
<dbReference type="InterPro" id="IPR047175">
    <property type="entry name" value="CotS-like"/>
</dbReference>
<dbReference type="InterPro" id="IPR014255">
    <property type="entry name" value="Spore_coat_CotS"/>
</dbReference>
<dbReference type="AlphaFoldDB" id="A0A1T4RNP2"/>
<sequence>MGGLPVIPEYVIQAYGFKVTRVEKIRRIWRCHTERHGIWGIKWVEYPPEEFSFIWQVSEHLRKKGFEYFPPIQQTNEGKGWVPDHQRGIWFAVPWLNGKKASYEKWEHIKAAVDLLVALRLAGQGFYPHNPYPGRIHLGRWPAYFKNRLHDLRNFQQQLQKKDRLSEFDRLYKHYLAYYIAQGEEAISRLEETDYYLYCQKEKTKGTFCHHDFAHHNLLLYQGKAHIIDFDYCLYDLHLHDFGSLVIRVMKKNRWKIRSAEKILNYYAELNGLTEAEQKILVAFWQYPQDFWQLGFSYYIEQLPRTEREFIKRLKTVLKQEKERLNFLKEMKKAAQI</sequence>
<dbReference type="InterPro" id="IPR002575">
    <property type="entry name" value="Aminoglycoside_PTrfase"/>
</dbReference>
<keyword evidence="3" id="KW-1185">Reference proteome</keyword>
<dbReference type="GO" id="GO:0042601">
    <property type="term" value="C:endospore-forming forespore"/>
    <property type="evidence" value="ECO:0007669"/>
    <property type="project" value="TreeGrafter"/>
</dbReference>
<dbReference type="EMBL" id="FUXM01000033">
    <property type="protein sequence ID" value="SKA17635.1"/>
    <property type="molecule type" value="Genomic_DNA"/>
</dbReference>
<proteinExistence type="predicted"/>
<keyword evidence="2" id="KW-0167">Capsid protein</keyword>
<dbReference type="PANTHER" id="PTHR39179:SF1">
    <property type="entry name" value="SPORE COAT PROTEIN I"/>
    <property type="match status" value="1"/>
</dbReference>
<dbReference type="InterPro" id="IPR011009">
    <property type="entry name" value="Kinase-like_dom_sf"/>
</dbReference>
<reference evidence="3" key="1">
    <citation type="submission" date="2017-02" db="EMBL/GenBank/DDBJ databases">
        <authorList>
            <person name="Varghese N."/>
            <person name="Submissions S."/>
        </authorList>
    </citation>
    <scope>NUCLEOTIDE SEQUENCE [LARGE SCALE GENOMIC DNA]</scope>
    <source>
        <strain evidence="3">DSM 16521</strain>
    </source>
</reference>
<dbReference type="Proteomes" id="UP000189933">
    <property type="component" value="Unassembled WGS sequence"/>
</dbReference>
<feature type="domain" description="Aminoglycoside phosphotransferase" evidence="1">
    <location>
        <begin position="53"/>
        <end position="267"/>
    </location>
</feature>
<name>A0A1T4RNP2_9FIRM</name>
<evidence type="ECO:0000313" key="3">
    <source>
        <dbReference type="Proteomes" id="UP000189933"/>
    </source>
</evidence>
<organism evidence="2 3">
    <name type="scientific">Carboxydocella sporoproducens DSM 16521</name>
    <dbReference type="NCBI Taxonomy" id="1121270"/>
    <lineage>
        <taxon>Bacteria</taxon>
        <taxon>Bacillati</taxon>
        <taxon>Bacillota</taxon>
        <taxon>Clostridia</taxon>
        <taxon>Eubacteriales</taxon>
        <taxon>Clostridiales Family XVI. Incertae Sedis</taxon>
        <taxon>Carboxydocella</taxon>
    </lineage>
</organism>
<evidence type="ECO:0000259" key="1">
    <source>
        <dbReference type="Pfam" id="PF01636"/>
    </source>
</evidence>
<accession>A0A1T4RNP2</accession>
<dbReference type="Gene3D" id="3.30.200.20">
    <property type="entry name" value="Phosphorylase Kinase, domain 1"/>
    <property type="match status" value="1"/>
</dbReference>
<keyword evidence="2" id="KW-0946">Virion</keyword>
<gene>
    <name evidence="2" type="ORF">SAMN02745885_02208</name>
</gene>